<dbReference type="Gene3D" id="3.40.1090.10">
    <property type="entry name" value="Cytosolic phospholipase A2 catalytic domain"/>
    <property type="match status" value="2"/>
</dbReference>
<dbReference type="PANTHER" id="PTHR14226">
    <property type="entry name" value="NEUROPATHY TARGET ESTERASE/SWISS CHEESE D.MELANOGASTER"/>
    <property type="match status" value="1"/>
</dbReference>
<proteinExistence type="predicted"/>
<evidence type="ECO:0000256" key="4">
    <source>
        <dbReference type="PROSITE-ProRule" id="PRU01161"/>
    </source>
</evidence>
<dbReference type="InterPro" id="IPR002641">
    <property type="entry name" value="PNPLA_dom"/>
</dbReference>
<evidence type="ECO:0000313" key="7">
    <source>
        <dbReference type="Proteomes" id="UP001296873"/>
    </source>
</evidence>
<dbReference type="SUPFAM" id="SSF52151">
    <property type="entry name" value="FabD/lysophospholipase-like"/>
    <property type="match status" value="1"/>
</dbReference>
<dbReference type="InterPro" id="IPR050301">
    <property type="entry name" value="NTE"/>
</dbReference>
<feature type="active site" description="Proton acceptor" evidence="4">
    <location>
        <position position="195"/>
    </location>
</feature>
<evidence type="ECO:0000259" key="5">
    <source>
        <dbReference type="PROSITE" id="PS51635"/>
    </source>
</evidence>
<dbReference type="EMBL" id="NRRL01000158">
    <property type="protein sequence ID" value="MBK1671215.1"/>
    <property type="molecule type" value="Genomic_DNA"/>
</dbReference>
<dbReference type="RefSeq" id="WP_338050244.1">
    <property type="nucleotide sequence ID" value="NZ_NRRL01000158.1"/>
</dbReference>
<feature type="active site" description="Nucleophile" evidence="4">
    <location>
        <position position="43"/>
    </location>
</feature>
<evidence type="ECO:0000256" key="1">
    <source>
        <dbReference type="ARBA" id="ARBA00022801"/>
    </source>
</evidence>
<dbReference type="Pfam" id="PF01734">
    <property type="entry name" value="Patatin"/>
    <property type="match status" value="1"/>
</dbReference>
<feature type="short sequence motif" description="GXGXXG" evidence="4">
    <location>
        <begin position="13"/>
        <end position="18"/>
    </location>
</feature>
<feature type="domain" description="PNPLA" evidence="5">
    <location>
        <begin position="9"/>
        <end position="208"/>
    </location>
</feature>
<organism evidence="6 7">
    <name type="scientific">Rhodovibrio sodomensis</name>
    <dbReference type="NCBI Taxonomy" id="1088"/>
    <lineage>
        <taxon>Bacteria</taxon>
        <taxon>Pseudomonadati</taxon>
        <taxon>Pseudomonadota</taxon>
        <taxon>Alphaproteobacteria</taxon>
        <taxon>Rhodospirillales</taxon>
        <taxon>Rhodovibrionaceae</taxon>
        <taxon>Rhodovibrio</taxon>
    </lineage>
</organism>
<accession>A0ABS1DL10</accession>
<keyword evidence="7" id="KW-1185">Reference proteome</keyword>
<feature type="short sequence motif" description="DGA/G" evidence="4">
    <location>
        <begin position="195"/>
        <end position="197"/>
    </location>
</feature>
<comment type="caution">
    <text evidence="6">The sequence shown here is derived from an EMBL/GenBank/DDBJ whole genome shotgun (WGS) entry which is preliminary data.</text>
</comment>
<feature type="short sequence motif" description="GXSXG" evidence="4">
    <location>
        <begin position="41"/>
        <end position="45"/>
    </location>
</feature>
<keyword evidence="3 4" id="KW-0443">Lipid metabolism</keyword>
<evidence type="ECO:0000256" key="3">
    <source>
        <dbReference type="ARBA" id="ARBA00023098"/>
    </source>
</evidence>
<dbReference type="PROSITE" id="PS51635">
    <property type="entry name" value="PNPLA"/>
    <property type="match status" value="1"/>
</dbReference>
<keyword evidence="1 4" id="KW-0378">Hydrolase</keyword>
<gene>
    <name evidence="6" type="ORF">CKO28_24750</name>
</gene>
<dbReference type="PANTHER" id="PTHR14226:SF78">
    <property type="entry name" value="SLR0060 PROTEIN"/>
    <property type="match status" value="1"/>
</dbReference>
<name>A0ABS1DL10_9PROT</name>
<sequence>MASKTPINLALQGGGAHGAFTWGVLDRILEDGRVRIAAISGTSAGAMNAAAVADGLTQGGREAARERLEAFWTGISEMAGLGPWLRGPVELMTGSWNLDMSPAYWALDAARRTLSPYQFNPMGMNPIRDILADQIDFDRVRACDQLQLFVSATNVRTGRIRVFDRTELTPDTVMASAALPQVYQAVEIDGEAYWDGGFMGNPAIFPLIYESDCPDVVIVQINPIEREHVPTTPHEIANRMNEISFNSSLLRELRAISFVTDLVDKGELDAGKHKRIFLHRIPPASAMLDYGASSKFNPEFAFLAHLRDLGRASAAHWLDQTADKLGRQSTIDFEI</sequence>
<evidence type="ECO:0000256" key="2">
    <source>
        <dbReference type="ARBA" id="ARBA00022963"/>
    </source>
</evidence>
<evidence type="ECO:0000313" key="6">
    <source>
        <dbReference type="EMBL" id="MBK1671215.1"/>
    </source>
</evidence>
<dbReference type="InterPro" id="IPR016035">
    <property type="entry name" value="Acyl_Trfase/lysoPLipase"/>
</dbReference>
<dbReference type="Proteomes" id="UP001296873">
    <property type="component" value="Unassembled WGS sequence"/>
</dbReference>
<keyword evidence="2 4" id="KW-0442">Lipid degradation</keyword>
<protein>
    <submittedName>
        <fullName evidence="6">Patatin</fullName>
    </submittedName>
</protein>
<reference evidence="6 7" key="1">
    <citation type="journal article" date="2020" name="Microorganisms">
        <title>Osmotic Adaptation and Compatible Solute Biosynthesis of Phototrophic Bacteria as Revealed from Genome Analyses.</title>
        <authorList>
            <person name="Imhoff J.F."/>
            <person name="Rahn T."/>
            <person name="Kunzel S."/>
            <person name="Keller A."/>
            <person name="Neulinger S.C."/>
        </authorList>
    </citation>
    <scope>NUCLEOTIDE SEQUENCE [LARGE SCALE GENOMIC DNA]</scope>
    <source>
        <strain evidence="6 7">DSM 9895</strain>
    </source>
</reference>